<protein>
    <submittedName>
        <fullName evidence="2">Arylsulfatase regulatory protein</fullName>
    </submittedName>
</protein>
<dbReference type="InterPro" id="IPR001387">
    <property type="entry name" value="Cro/C1-type_HTH"/>
</dbReference>
<proteinExistence type="predicted"/>
<dbReference type="AlphaFoldDB" id="A0A291QD19"/>
<reference evidence="2 3" key="1">
    <citation type="submission" date="2017-08" db="EMBL/GenBank/DDBJ databases">
        <title>Complete Genome Sequence of Streptomyces formicae KY5, the formicamycin producer.</title>
        <authorList>
            <person name="Holmes N.A."/>
            <person name="Devine R."/>
            <person name="Qin Z."/>
            <person name="Seipke R.F."/>
            <person name="Wilkinson B."/>
            <person name="Hutchings M.I."/>
        </authorList>
    </citation>
    <scope>NUCLEOTIDE SEQUENCE [LARGE SCALE GENOMIC DNA]</scope>
    <source>
        <strain evidence="2 3">KY5</strain>
    </source>
</reference>
<sequence>MLGESVNGPTAGRWPVSAGLRSARTAQGWSQERLVREIEQYAKRHVTDVASTASLRVYVSEWENGKRTISDRYATVLRQLLGVTDAELRSGPPSIASPTADGYDDLLSRIDSAHSVGESMVKAFNDQTELLRTMDRQMGAAGLVDQMTGHLAALEDALNFAVLPSARRPVALALAGASTLAAWQAIDSGAIERAWKHYELAKRAAHDAAAPMYLAHAMGEQAYVLCEAGRPALGLELVRDAQHTLGQAGSARLRAWLYAAEAELCAHAGMPDDCRRALDAAMASIPPGAEDRDPDMASIFLNGGHLARWRGNVLGLLGDADAVSSLYGALEVVDPTFVRAQAGLHTDLAQAHLARAEYDDANTHLRKARLLASRTGSVRQRRRVDLLSERL</sequence>
<dbReference type="InterPro" id="IPR010982">
    <property type="entry name" value="Lambda_DNA-bd_dom_sf"/>
</dbReference>
<evidence type="ECO:0000313" key="3">
    <source>
        <dbReference type="Proteomes" id="UP000221011"/>
    </source>
</evidence>
<dbReference type="KEGG" id="sfk:KY5_4388"/>
<dbReference type="EMBL" id="CP022685">
    <property type="protein sequence ID" value="ATL29406.1"/>
    <property type="molecule type" value="Genomic_DNA"/>
</dbReference>
<gene>
    <name evidence="2" type="ORF">KY5_4388</name>
</gene>
<organism evidence="2 3">
    <name type="scientific">Streptomyces formicae</name>
    <dbReference type="NCBI Taxonomy" id="1616117"/>
    <lineage>
        <taxon>Bacteria</taxon>
        <taxon>Bacillati</taxon>
        <taxon>Actinomycetota</taxon>
        <taxon>Actinomycetes</taxon>
        <taxon>Kitasatosporales</taxon>
        <taxon>Streptomycetaceae</taxon>
        <taxon>Streptomyces</taxon>
    </lineage>
</organism>
<feature type="domain" description="HTH cro/C1-type" evidence="1">
    <location>
        <begin position="20"/>
        <end position="88"/>
    </location>
</feature>
<keyword evidence="3" id="KW-1185">Reference proteome</keyword>
<dbReference type="GO" id="GO:0003677">
    <property type="term" value="F:DNA binding"/>
    <property type="evidence" value="ECO:0007669"/>
    <property type="project" value="InterPro"/>
</dbReference>
<evidence type="ECO:0000313" key="2">
    <source>
        <dbReference type="EMBL" id="ATL29406.1"/>
    </source>
</evidence>
<name>A0A291QD19_9ACTN</name>
<dbReference type="SUPFAM" id="SSF48452">
    <property type="entry name" value="TPR-like"/>
    <property type="match status" value="1"/>
</dbReference>
<dbReference type="PROSITE" id="PS50943">
    <property type="entry name" value="HTH_CROC1"/>
    <property type="match status" value="1"/>
</dbReference>
<dbReference type="Proteomes" id="UP000221011">
    <property type="component" value="Chromosome"/>
</dbReference>
<accession>A0A291QD19</accession>
<dbReference type="InterPro" id="IPR011990">
    <property type="entry name" value="TPR-like_helical_dom_sf"/>
</dbReference>
<dbReference type="Gene3D" id="1.10.260.40">
    <property type="entry name" value="lambda repressor-like DNA-binding domains"/>
    <property type="match status" value="1"/>
</dbReference>
<dbReference type="CDD" id="cd00093">
    <property type="entry name" value="HTH_XRE"/>
    <property type="match status" value="1"/>
</dbReference>
<dbReference type="Gene3D" id="1.25.40.10">
    <property type="entry name" value="Tetratricopeptide repeat domain"/>
    <property type="match status" value="1"/>
</dbReference>
<evidence type="ECO:0000259" key="1">
    <source>
        <dbReference type="PROSITE" id="PS50943"/>
    </source>
</evidence>